<evidence type="ECO:0008006" key="6">
    <source>
        <dbReference type="Google" id="ProtNLM"/>
    </source>
</evidence>
<dbReference type="SUPFAM" id="SSF50475">
    <property type="entry name" value="FMN-binding split barrel"/>
    <property type="match status" value="1"/>
</dbReference>
<dbReference type="InterPro" id="IPR012349">
    <property type="entry name" value="Split_barrel_FMN-bd"/>
</dbReference>
<dbReference type="STRING" id="554065.E1ZH80"/>
<reference evidence="4 5" key="1">
    <citation type="journal article" date="2010" name="Plant Cell">
        <title>The Chlorella variabilis NC64A genome reveals adaptation to photosymbiosis, coevolution with viruses, and cryptic sex.</title>
        <authorList>
            <person name="Blanc G."/>
            <person name="Duncan G."/>
            <person name="Agarkova I."/>
            <person name="Borodovsky M."/>
            <person name="Gurnon J."/>
            <person name="Kuo A."/>
            <person name="Lindquist E."/>
            <person name="Lucas S."/>
            <person name="Pangilinan J."/>
            <person name="Polle J."/>
            <person name="Salamov A."/>
            <person name="Terry A."/>
            <person name="Yamada T."/>
            <person name="Dunigan D.D."/>
            <person name="Grigoriev I.V."/>
            <person name="Claverie J.M."/>
            <person name="Van Etten J.L."/>
        </authorList>
    </citation>
    <scope>NUCLEOTIDE SEQUENCE [LARGE SCALE GENOMIC DNA]</scope>
    <source>
        <strain evidence="4 5">NC64A</strain>
    </source>
</reference>
<dbReference type="GO" id="GO:0005737">
    <property type="term" value="C:cytoplasm"/>
    <property type="evidence" value="ECO:0007669"/>
    <property type="project" value="UniProtKB-ARBA"/>
</dbReference>
<dbReference type="Pfam" id="PF01243">
    <property type="entry name" value="PNPOx_N"/>
    <property type="match status" value="1"/>
</dbReference>
<dbReference type="OMA" id="ATWRKRF"/>
<dbReference type="RefSeq" id="XP_005846975.1">
    <property type="nucleotide sequence ID" value="XM_005846913.1"/>
</dbReference>
<evidence type="ECO:0000313" key="5">
    <source>
        <dbReference type="Proteomes" id="UP000008141"/>
    </source>
</evidence>
<organism evidence="5">
    <name type="scientific">Chlorella variabilis</name>
    <name type="common">Green alga</name>
    <dbReference type="NCBI Taxonomy" id="554065"/>
    <lineage>
        <taxon>Eukaryota</taxon>
        <taxon>Viridiplantae</taxon>
        <taxon>Chlorophyta</taxon>
        <taxon>core chlorophytes</taxon>
        <taxon>Trebouxiophyceae</taxon>
        <taxon>Chlorellales</taxon>
        <taxon>Chlorellaceae</taxon>
        <taxon>Chlorella clade</taxon>
        <taxon>Chlorella</taxon>
    </lineage>
</organism>
<dbReference type="GeneID" id="17354262"/>
<keyword evidence="5" id="KW-1185">Reference proteome</keyword>
<feature type="region of interest" description="Disordered" evidence="1">
    <location>
        <begin position="1"/>
        <end position="20"/>
    </location>
</feature>
<dbReference type="InParanoid" id="E1ZH80"/>
<proteinExistence type="predicted"/>
<evidence type="ECO:0000256" key="1">
    <source>
        <dbReference type="SAM" id="MobiDB-lite"/>
    </source>
</evidence>
<accession>E1ZH80</accession>
<dbReference type="Gene3D" id="2.30.110.10">
    <property type="entry name" value="Electron Transport, Fmn-binding Protein, Chain A"/>
    <property type="match status" value="1"/>
</dbReference>
<dbReference type="InterPro" id="IPR037119">
    <property type="entry name" value="Haem_oxidase_HugZ-like_sf"/>
</dbReference>
<evidence type="ECO:0000313" key="4">
    <source>
        <dbReference type="EMBL" id="EFN54873.1"/>
    </source>
</evidence>
<evidence type="ECO:0000259" key="2">
    <source>
        <dbReference type="Pfam" id="PF01243"/>
    </source>
</evidence>
<dbReference type="OrthoDB" id="2138282at2759"/>
<name>E1ZH80_CHLVA</name>
<dbReference type="Gene3D" id="3.20.180.10">
    <property type="entry name" value="PNP-oxidase-like"/>
    <property type="match status" value="1"/>
</dbReference>
<dbReference type="FunCoup" id="E1ZH80">
    <property type="interactions" value="525"/>
</dbReference>
<evidence type="ECO:0000259" key="3">
    <source>
        <dbReference type="Pfam" id="PF10615"/>
    </source>
</evidence>
<dbReference type="InterPro" id="IPR011576">
    <property type="entry name" value="Pyridox_Oxase_N"/>
</dbReference>
<dbReference type="PANTHER" id="PTHR13343">
    <property type="entry name" value="CREG1 PROTEIN"/>
    <property type="match status" value="1"/>
</dbReference>
<dbReference type="Proteomes" id="UP000008141">
    <property type="component" value="Unassembled WGS sequence"/>
</dbReference>
<dbReference type="eggNOG" id="ENOG502QT0S">
    <property type="taxonomic scope" value="Eukaryota"/>
</dbReference>
<feature type="domain" description="DUF2470" evidence="3">
    <location>
        <begin position="236"/>
        <end position="314"/>
    </location>
</feature>
<dbReference type="PANTHER" id="PTHR13343:SF22">
    <property type="entry name" value="GLUTAMYL-TRNA REDUCTASE-BINDING PROTEIN, CHLOROPLASTIC"/>
    <property type="match status" value="1"/>
</dbReference>
<feature type="domain" description="Pyridoxamine 5'-phosphate oxidase N-terminal" evidence="2">
    <location>
        <begin position="91"/>
        <end position="181"/>
    </location>
</feature>
<protein>
    <recommendedName>
        <fullName evidence="6">DUF2470 domain-containing protein</fullName>
    </recommendedName>
</protein>
<dbReference type="AlphaFoldDB" id="E1ZH80"/>
<dbReference type="KEGG" id="cvr:CHLNCDRAFT_52852"/>
<gene>
    <name evidence="4" type="ORF">CHLNCDRAFT_52852</name>
</gene>
<dbReference type="Pfam" id="PF10615">
    <property type="entry name" value="DUF2470"/>
    <property type="match status" value="1"/>
</dbReference>
<dbReference type="EMBL" id="GL433846">
    <property type="protein sequence ID" value="EFN54873.1"/>
    <property type="molecule type" value="Genomic_DNA"/>
</dbReference>
<dbReference type="InterPro" id="IPR019595">
    <property type="entry name" value="DUF2470"/>
</dbReference>
<sequence>MAASLCSPPSARPCAVAPSRQQAPQAAAPCQLQRNARATGARRRNQQLVLAVAAPVATANGSSSSNGAGPAAGAMPTDAETARTIVDLVAHGTLCTISEDGIPLGTYVSYVLDDAGQPILRLRADAVHTANLKRDPKCSLFVQPGEHPARLLARVTLIGSVEPVSAELAEEAADLHNRLHAGGMGVDAPQPTDLYVRLAVDRCFYVGQLSGSSSAEVLPGGEYRGAEADPLRTRAAALVRNMNADRPEDIVRISCHALGVAFEDMAWAEMVWVDRLGVHMRAARQDGSAAQDLRVPFVRPVEDEREARSALTMMAQVAWEAQRPYVPQTVPPQDASNN</sequence>